<dbReference type="InterPro" id="IPR027796">
    <property type="entry name" value="OTT_1508_deam-like"/>
</dbReference>
<dbReference type="OrthoDB" id="5238893at2759"/>
<dbReference type="AlphaFoldDB" id="A0A0C4ED81"/>
<gene>
    <name evidence="2" type="ORF">MAPG_10674</name>
</gene>
<reference evidence="3" key="4">
    <citation type="journal article" date="2015" name="G3 (Bethesda)">
        <title>Genome sequences of three phytopathogenic species of the Magnaporthaceae family of fungi.</title>
        <authorList>
            <person name="Okagaki L.H."/>
            <person name="Nunes C.C."/>
            <person name="Sailsbery J."/>
            <person name="Clay B."/>
            <person name="Brown D."/>
            <person name="John T."/>
            <person name="Oh Y."/>
            <person name="Young N."/>
            <person name="Fitzgerald M."/>
            <person name="Haas B.J."/>
            <person name="Zeng Q."/>
            <person name="Young S."/>
            <person name="Adiconis X."/>
            <person name="Fan L."/>
            <person name="Levin J.Z."/>
            <person name="Mitchell T.K."/>
            <person name="Okubara P.A."/>
            <person name="Farman M.L."/>
            <person name="Kohn L.M."/>
            <person name="Birren B."/>
            <person name="Ma L.-J."/>
            <person name="Dean R.A."/>
        </authorList>
    </citation>
    <scope>NUCLEOTIDE SEQUENCE</scope>
    <source>
        <strain evidence="3">ATCC 64411 / 73-15</strain>
    </source>
</reference>
<name>A0A0C4ED81_MAGP6</name>
<dbReference type="VEuPathDB" id="FungiDB:MAPG_10674"/>
<evidence type="ECO:0000256" key="1">
    <source>
        <dbReference type="SAM" id="MobiDB-lite"/>
    </source>
</evidence>
<dbReference type="EMBL" id="ADBL01002388">
    <property type="status" value="NOT_ANNOTATED_CDS"/>
    <property type="molecule type" value="Genomic_DNA"/>
</dbReference>
<sequence>MLDTSAAMTAQEIPWAPRATTSNSPAEPIWQHAQEKLYPRLVLFGALSPFKAEHSRRNKSDDETCEARRNFLDGFAYLCDVEKGGGTVTAAMLQKLKASNNNVLWLAANEGIRPDVEAYAHALLQKLSNLEFENEREVREDIFRLVIENTRPRLQFYQGAAQRYATRCQVELKKGMLPSQRVPSLRAKLKKISKPPPGMTLGVFVDFCYAMQAEGIPELKKRCKRPDDNFGRLAHYIGRLGATREAVNAVIEGLIKVPTLCRIKESDIQVMPAPEILSVTIDPDLFKPYEIVHEICKESSRKDPLEFSRALHGIVERDNPVSGTLRGDMASSKRFLARVHAELQLADWCSRKGMEFVDGDKYIGCSKPACYFCYNWISNHHKGYVLPATHHKVIVGCRGPDNDINSSGAGVLKKMYDMMCATVGQDILHFLLHSEPGASSQGHQYMSTEGPSRAPSLFPAE</sequence>
<dbReference type="PANTHER" id="PTHR42037:SF1">
    <property type="match status" value="1"/>
</dbReference>
<dbReference type="STRING" id="644358.A0A0C4ED81"/>
<feature type="compositionally biased region" description="Polar residues" evidence="1">
    <location>
        <begin position="440"/>
        <end position="450"/>
    </location>
</feature>
<dbReference type="EnsemblFungi" id="MAPG_10674T0">
    <property type="protein sequence ID" value="MAPG_10674T0"/>
    <property type="gene ID" value="MAPG_10674"/>
</dbReference>
<protein>
    <submittedName>
        <fullName evidence="2 3">Uncharacterized protein</fullName>
    </submittedName>
</protein>
<reference evidence="2" key="3">
    <citation type="submission" date="2011-03" db="EMBL/GenBank/DDBJ databases">
        <title>Annotation of Magnaporthe poae ATCC 64411.</title>
        <authorList>
            <person name="Ma L.-J."/>
            <person name="Dead R."/>
            <person name="Young S.K."/>
            <person name="Zeng Q."/>
            <person name="Gargeya S."/>
            <person name="Fitzgerald M."/>
            <person name="Haas B."/>
            <person name="Abouelleil A."/>
            <person name="Alvarado L."/>
            <person name="Arachchi H.M."/>
            <person name="Berlin A."/>
            <person name="Brown A."/>
            <person name="Chapman S.B."/>
            <person name="Chen Z."/>
            <person name="Dunbar C."/>
            <person name="Freedman E."/>
            <person name="Gearin G."/>
            <person name="Gellesch M."/>
            <person name="Goldberg J."/>
            <person name="Griggs A."/>
            <person name="Gujja S."/>
            <person name="Heiman D."/>
            <person name="Howarth C."/>
            <person name="Larson L."/>
            <person name="Lui A."/>
            <person name="MacDonald P.J.P."/>
            <person name="Mehta T."/>
            <person name="Montmayeur A."/>
            <person name="Murphy C."/>
            <person name="Neiman D."/>
            <person name="Pearson M."/>
            <person name="Priest M."/>
            <person name="Roberts A."/>
            <person name="Saif S."/>
            <person name="Shea T."/>
            <person name="Shenoy N."/>
            <person name="Sisk P."/>
            <person name="Stolte C."/>
            <person name="Sykes S."/>
            <person name="Yandava C."/>
            <person name="Wortman J."/>
            <person name="Nusbaum C."/>
            <person name="Birren B."/>
        </authorList>
    </citation>
    <scope>NUCLEOTIDE SEQUENCE</scope>
    <source>
        <strain evidence="2">ATCC 64411</strain>
    </source>
</reference>
<evidence type="ECO:0000313" key="3">
    <source>
        <dbReference type="EnsemblFungi" id="MAPG_10674T0"/>
    </source>
</evidence>
<reference evidence="2" key="1">
    <citation type="submission" date="2010-05" db="EMBL/GenBank/DDBJ databases">
        <title>The Genome Sequence of Magnaporthe poae strain ATCC 64411.</title>
        <authorList>
            <consortium name="The Broad Institute Genome Sequencing Platform"/>
            <consortium name="Broad Institute Genome Sequencing Center for Infectious Disease"/>
            <person name="Ma L.-J."/>
            <person name="Dead R."/>
            <person name="Young S."/>
            <person name="Zeng Q."/>
            <person name="Koehrsen M."/>
            <person name="Alvarado L."/>
            <person name="Berlin A."/>
            <person name="Chapman S.B."/>
            <person name="Chen Z."/>
            <person name="Freedman E."/>
            <person name="Gellesch M."/>
            <person name="Goldberg J."/>
            <person name="Griggs A."/>
            <person name="Gujja S."/>
            <person name="Heilman E.R."/>
            <person name="Heiman D."/>
            <person name="Hepburn T."/>
            <person name="Howarth C."/>
            <person name="Jen D."/>
            <person name="Larson L."/>
            <person name="Mehta T."/>
            <person name="Neiman D."/>
            <person name="Pearson M."/>
            <person name="Roberts A."/>
            <person name="Saif S."/>
            <person name="Shea T."/>
            <person name="Shenoy N."/>
            <person name="Sisk P."/>
            <person name="Stolte C."/>
            <person name="Sykes S."/>
            <person name="Walk T."/>
            <person name="White J."/>
            <person name="Yandava C."/>
            <person name="Haas B."/>
            <person name="Nusbaum C."/>
            <person name="Birren B."/>
        </authorList>
    </citation>
    <scope>NUCLEOTIDE SEQUENCE</scope>
    <source>
        <strain evidence="2">ATCC 64411</strain>
    </source>
</reference>
<dbReference type="OMA" id="HVGLPHI"/>
<keyword evidence="4" id="KW-1185">Reference proteome</keyword>
<dbReference type="Pfam" id="PF14441">
    <property type="entry name" value="OTT_1508_deam"/>
    <property type="match status" value="1"/>
</dbReference>
<dbReference type="eggNOG" id="ENOG502SKGQ">
    <property type="taxonomic scope" value="Eukaryota"/>
</dbReference>
<reference evidence="3" key="5">
    <citation type="submission" date="2015-06" db="UniProtKB">
        <authorList>
            <consortium name="EnsemblFungi"/>
        </authorList>
    </citation>
    <scope>IDENTIFICATION</scope>
    <source>
        <strain evidence="3">ATCC 64411</strain>
    </source>
</reference>
<organism evidence="3 4">
    <name type="scientific">Magnaporthiopsis poae (strain ATCC 64411 / 73-15)</name>
    <name type="common">Kentucky bluegrass fungus</name>
    <name type="synonym">Magnaporthe poae</name>
    <dbReference type="NCBI Taxonomy" id="644358"/>
    <lineage>
        <taxon>Eukaryota</taxon>
        <taxon>Fungi</taxon>
        <taxon>Dikarya</taxon>
        <taxon>Ascomycota</taxon>
        <taxon>Pezizomycotina</taxon>
        <taxon>Sordariomycetes</taxon>
        <taxon>Sordariomycetidae</taxon>
        <taxon>Magnaporthales</taxon>
        <taxon>Magnaporthaceae</taxon>
        <taxon>Magnaporthiopsis</taxon>
    </lineage>
</organism>
<evidence type="ECO:0000313" key="2">
    <source>
        <dbReference type="EMBL" id="KLU90823.1"/>
    </source>
</evidence>
<dbReference type="PANTHER" id="PTHR42037">
    <property type="match status" value="1"/>
</dbReference>
<accession>A0A0C4ED81</accession>
<dbReference type="EMBL" id="GL876975">
    <property type="protein sequence ID" value="KLU90823.1"/>
    <property type="molecule type" value="Genomic_DNA"/>
</dbReference>
<reference evidence="4" key="2">
    <citation type="submission" date="2010-05" db="EMBL/GenBank/DDBJ databases">
        <title>The genome sequence of Magnaporthe poae strain ATCC 64411.</title>
        <authorList>
            <person name="Ma L.-J."/>
            <person name="Dead R."/>
            <person name="Young S."/>
            <person name="Zeng Q."/>
            <person name="Koehrsen M."/>
            <person name="Alvarado L."/>
            <person name="Berlin A."/>
            <person name="Chapman S.B."/>
            <person name="Chen Z."/>
            <person name="Freedman E."/>
            <person name="Gellesch M."/>
            <person name="Goldberg J."/>
            <person name="Griggs A."/>
            <person name="Gujja S."/>
            <person name="Heilman E.R."/>
            <person name="Heiman D."/>
            <person name="Hepburn T."/>
            <person name="Howarth C."/>
            <person name="Jen D."/>
            <person name="Larson L."/>
            <person name="Mehta T."/>
            <person name="Neiman D."/>
            <person name="Pearson M."/>
            <person name="Roberts A."/>
            <person name="Saif S."/>
            <person name="Shea T."/>
            <person name="Shenoy N."/>
            <person name="Sisk P."/>
            <person name="Stolte C."/>
            <person name="Sykes S."/>
            <person name="Walk T."/>
            <person name="White J."/>
            <person name="Yandava C."/>
            <person name="Haas B."/>
            <person name="Nusbaum C."/>
            <person name="Birren B."/>
        </authorList>
    </citation>
    <scope>NUCLEOTIDE SEQUENCE [LARGE SCALE GENOMIC DNA]</scope>
    <source>
        <strain evidence="4">ATCC 64411 / 73-15</strain>
    </source>
</reference>
<evidence type="ECO:0000313" key="4">
    <source>
        <dbReference type="Proteomes" id="UP000011715"/>
    </source>
</evidence>
<feature type="region of interest" description="Disordered" evidence="1">
    <location>
        <begin position="440"/>
        <end position="461"/>
    </location>
</feature>
<dbReference type="Proteomes" id="UP000011715">
    <property type="component" value="Unassembled WGS sequence"/>
</dbReference>
<proteinExistence type="predicted"/>